<dbReference type="Proteomes" id="UP000284842">
    <property type="component" value="Unassembled WGS sequence"/>
</dbReference>
<evidence type="ECO:0000256" key="3">
    <source>
        <dbReference type="ARBA" id="ARBA00022801"/>
    </source>
</evidence>
<dbReference type="Pfam" id="PF05049">
    <property type="entry name" value="IIGP"/>
    <property type="match status" value="1"/>
</dbReference>
<evidence type="ECO:0000256" key="5">
    <source>
        <dbReference type="SAM" id="Coils"/>
    </source>
</evidence>
<comment type="caution">
    <text evidence="8">The sequence shown here is derived from an EMBL/GenBank/DDBJ whole genome shotgun (WGS) entry which is preliminary data.</text>
</comment>
<evidence type="ECO:0000313" key="8">
    <source>
        <dbReference type="EMBL" id="PPR03394.1"/>
    </source>
</evidence>
<name>A0A409YLC5_9AGAR</name>
<keyword evidence="3" id="KW-0378">Hydrolase</keyword>
<keyword evidence="9" id="KW-1185">Reference proteome</keyword>
<dbReference type="GO" id="GO:0016020">
    <property type="term" value="C:membrane"/>
    <property type="evidence" value="ECO:0007669"/>
    <property type="project" value="InterPro"/>
</dbReference>
<dbReference type="Gene3D" id="3.40.50.300">
    <property type="entry name" value="P-loop containing nucleotide triphosphate hydrolases"/>
    <property type="match status" value="1"/>
</dbReference>
<dbReference type="STRING" id="181874.A0A409YLC5"/>
<keyword evidence="2" id="KW-0547">Nucleotide-binding</keyword>
<sequence>MALFIPFLVSAAFVAAGVGVNALEKQSQREIEEAERKRIEAERIERENRERSERWAREAAWAQEQQRAALAREQAAVEEARREEARIQAALRAATEAKKREEDAMLALVRGIPPQRRPSLSDIRRIRRRFNYEYKRFNVAIVGESGMGKSTLLNSLRGLLSSDPGAARPGFNETTMSVKAYNDAYYNWFKWYDVPGANTPTITGWRYFTKQGLFIFDALIIVFCDRFTQTTGTLISHAETCGVPVFLVRTKADQLINNIQVDSDNEIDEAQARQICLKDTQSMVDINLQRMDLPPRMSYVVSRRAMREYVVKRDKREVLNEDVLIEDLESLCHKTLEER</sequence>
<dbReference type="InterPro" id="IPR027417">
    <property type="entry name" value="P-loop_NTPase"/>
</dbReference>
<evidence type="ECO:0000256" key="4">
    <source>
        <dbReference type="ARBA" id="ARBA00023134"/>
    </source>
</evidence>
<protein>
    <recommendedName>
        <fullName evidence="7">IRG-type G domain-containing protein</fullName>
    </recommendedName>
</protein>
<reference evidence="8 9" key="1">
    <citation type="journal article" date="2018" name="Evol. Lett.">
        <title>Horizontal gene cluster transfer increased hallucinogenic mushroom diversity.</title>
        <authorList>
            <person name="Reynolds H.T."/>
            <person name="Vijayakumar V."/>
            <person name="Gluck-Thaler E."/>
            <person name="Korotkin H.B."/>
            <person name="Matheny P.B."/>
            <person name="Slot J.C."/>
        </authorList>
    </citation>
    <scope>NUCLEOTIDE SEQUENCE [LARGE SCALE GENOMIC DNA]</scope>
    <source>
        <strain evidence="8 9">2629</strain>
    </source>
</reference>
<evidence type="ECO:0000256" key="1">
    <source>
        <dbReference type="ARBA" id="ARBA00005429"/>
    </source>
</evidence>
<dbReference type="SUPFAM" id="SSF52540">
    <property type="entry name" value="P-loop containing nucleoside triphosphate hydrolases"/>
    <property type="match status" value="1"/>
</dbReference>
<dbReference type="InterPro" id="IPR051515">
    <property type="entry name" value="IRG"/>
</dbReference>
<keyword evidence="4" id="KW-0342">GTP-binding</keyword>
<organism evidence="8 9">
    <name type="scientific">Panaeolus cyanescens</name>
    <dbReference type="NCBI Taxonomy" id="181874"/>
    <lineage>
        <taxon>Eukaryota</taxon>
        <taxon>Fungi</taxon>
        <taxon>Dikarya</taxon>
        <taxon>Basidiomycota</taxon>
        <taxon>Agaricomycotina</taxon>
        <taxon>Agaricomycetes</taxon>
        <taxon>Agaricomycetidae</taxon>
        <taxon>Agaricales</taxon>
        <taxon>Agaricineae</taxon>
        <taxon>Galeropsidaceae</taxon>
        <taxon>Panaeolus</taxon>
    </lineage>
</organism>
<dbReference type="InterPro" id="IPR030385">
    <property type="entry name" value="G_IRG_dom"/>
</dbReference>
<evidence type="ECO:0000259" key="7">
    <source>
        <dbReference type="PROSITE" id="PS51716"/>
    </source>
</evidence>
<dbReference type="InParanoid" id="A0A409YLC5"/>
<dbReference type="PANTHER" id="PTHR32341">
    <property type="entry name" value="INTERFERON-INDUCIBLE GTPASE"/>
    <property type="match status" value="1"/>
</dbReference>
<feature type="chain" id="PRO_5019134143" description="IRG-type G domain-containing protein" evidence="6">
    <location>
        <begin position="23"/>
        <end position="339"/>
    </location>
</feature>
<dbReference type="PROSITE" id="PS51716">
    <property type="entry name" value="G_IRG"/>
    <property type="match status" value="1"/>
</dbReference>
<evidence type="ECO:0000313" key="9">
    <source>
        <dbReference type="Proteomes" id="UP000284842"/>
    </source>
</evidence>
<feature type="signal peptide" evidence="6">
    <location>
        <begin position="1"/>
        <end position="22"/>
    </location>
</feature>
<dbReference type="InterPro" id="IPR007743">
    <property type="entry name" value="Immunity-related_GTPase-like"/>
</dbReference>
<dbReference type="PANTHER" id="PTHR32341:SF10">
    <property type="entry name" value="INTERFERON-INDUCIBLE GTPASE 5"/>
    <property type="match status" value="1"/>
</dbReference>
<feature type="domain" description="IRG-type G" evidence="7">
    <location>
        <begin position="135"/>
        <end position="322"/>
    </location>
</feature>
<keyword evidence="6" id="KW-0732">Signal</keyword>
<proteinExistence type="inferred from homology"/>
<evidence type="ECO:0000256" key="6">
    <source>
        <dbReference type="SAM" id="SignalP"/>
    </source>
</evidence>
<dbReference type="OrthoDB" id="422720at2759"/>
<accession>A0A409YLC5</accession>
<evidence type="ECO:0000256" key="2">
    <source>
        <dbReference type="ARBA" id="ARBA00022741"/>
    </source>
</evidence>
<dbReference type="GO" id="GO:0016787">
    <property type="term" value="F:hydrolase activity"/>
    <property type="evidence" value="ECO:0007669"/>
    <property type="project" value="UniProtKB-KW"/>
</dbReference>
<keyword evidence="5" id="KW-0175">Coiled coil</keyword>
<dbReference type="AlphaFoldDB" id="A0A409YLC5"/>
<dbReference type="GO" id="GO:0005525">
    <property type="term" value="F:GTP binding"/>
    <property type="evidence" value="ECO:0007669"/>
    <property type="project" value="UniProtKB-KW"/>
</dbReference>
<dbReference type="EMBL" id="NHTK01001069">
    <property type="protein sequence ID" value="PPR03394.1"/>
    <property type="molecule type" value="Genomic_DNA"/>
</dbReference>
<feature type="coiled-coil region" evidence="5">
    <location>
        <begin position="20"/>
        <end position="100"/>
    </location>
</feature>
<comment type="similarity">
    <text evidence="1">Belongs to the TRAFAC class dynamin-like GTPase superfamily. IRG family.</text>
</comment>
<gene>
    <name evidence="8" type="ORF">CVT24_012519</name>
</gene>